<name>A0ABW5LB73_9FLAO</name>
<dbReference type="RefSeq" id="WP_378289031.1">
    <property type="nucleotide sequence ID" value="NZ_JBHULE010000002.1"/>
</dbReference>
<comment type="caution">
    <text evidence="1">The sequence shown here is derived from an EMBL/GenBank/DDBJ whole genome shotgun (WGS) entry which is preliminary data.</text>
</comment>
<organism evidence="1 2">
    <name type="scientific">Aquimarina rubra</name>
    <dbReference type="NCBI Taxonomy" id="1920033"/>
    <lineage>
        <taxon>Bacteria</taxon>
        <taxon>Pseudomonadati</taxon>
        <taxon>Bacteroidota</taxon>
        <taxon>Flavobacteriia</taxon>
        <taxon>Flavobacteriales</taxon>
        <taxon>Flavobacteriaceae</taxon>
        <taxon>Aquimarina</taxon>
    </lineage>
</organism>
<proteinExistence type="predicted"/>
<protein>
    <submittedName>
        <fullName evidence="1">Uncharacterized protein</fullName>
    </submittedName>
</protein>
<gene>
    <name evidence="1" type="ORF">ACFSR1_01780</name>
</gene>
<reference evidence="2" key="1">
    <citation type="journal article" date="2019" name="Int. J. Syst. Evol. Microbiol.">
        <title>The Global Catalogue of Microorganisms (GCM) 10K type strain sequencing project: providing services to taxonomists for standard genome sequencing and annotation.</title>
        <authorList>
            <consortium name="The Broad Institute Genomics Platform"/>
            <consortium name="The Broad Institute Genome Sequencing Center for Infectious Disease"/>
            <person name="Wu L."/>
            <person name="Ma J."/>
        </authorList>
    </citation>
    <scope>NUCLEOTIDE SEQUENCE [LARGE SCALE GENOMIC DNA]</scope>
    <source>
        <strain evidence="2">KCTC 52274</strain>
    </source>
</reference>
<dbReference type="SUPFAM" id="SSF69304">
    <property type="entry name" value="Tricorn protease N-terminal domain"/>
    <property type="match status" value="1"/>
</dbReference>
<evidence type="ECO:0000313" key="2">
    <source>
        <dbReference type="Proteomes" id="UP001597319"/>
    </source>
</evidence>
<evidence type="ECO:0000313" key="1">
    <source>
        <dbReference type="EMBL" id="MFD2561379.1"/>
    </source>
</evidence>
<sequence length="289" mass="32849">MRYLLILIACTYTSLLFSQTETEVYLFDISIKGDVLSLKNQRNISDNPGYDNQPFFYNDNIVLFAGTRNGQTDIAKYNIRDAKVDWISETMIGSEYSPTKIPNQKAISAIRLDTTGKQLLYQYDFKTGKSKVLLKDLVVGYHTWYTKDLLVSSVLEDGGLSLVVSNLKDKSDYTFQKKVGRSLHKIPNTNLISYISKENDQWEIKSLNPITGATKKIINTIPQAEDMCWLINGTILMPKNNVIYKYNPKTDTDWSVFYTATDSNIKKITRITTNSISNLLALVAEKSDK</sequence>
<dbReference type="EMBL" id="JBHULE010000002">
    <property type="protein sequence ID" value="MFD2561379.1"/>
    <property type="molecule type" value="Genomic_DNA"/>
</dbReference>
<keyword evidence="2" id="KW-1185">Reference proteome</keyword>
<accession>A0ABW5LB73</accession>
<dbReference type="Proteomes" id="UP001597319">
    <property type="component" value="Unassembled WGS sequence"/>
</dbReference>